<reference evidence="1" key="2">
    <citation type="submission" date="2020-09" db="EMBL/GenBank/DDBJ databases">
        <authorList>
            <person name="Sun Q."/>
            <person name="Ohkuma M."/>
        </authorList>
    </citation>
    <scope>NUCLEOTIDE SEQUENCE</scope>
    <source>
        <strain evidence="1">JCM 4335</strain>
    </source>
</reference>
<evidence type="ECO:0000313" key="2">
    <source>
        <dbReference type="Proteomes" id="UP000654123"/>
    </source>
</evidence>
<proteinExistence type="predicted"/>
<reference evidence="1" key="1">
    <citation type="journal article" date="2014" name="Int. J. Syst. Evol. Microbiol.">
        <title>Complete genome sequence of Corynebacterium casei LMG S-19264T (=DSM 44701T), isolated from a smear-ripened cheese.</title>
        <authorList>
            <consortium name="US DOE Joint Genome Institute (JGI-PGF)"/>
            <person name="Walter F."/>
            <person name="Albersmeier A."/>
            <person name="Kalinowski J."/>
            <person name="Ruckert C."/>
        </authorList>
    </citation>
    <scope>NUCLEOTIDE SEQUENCE</scope>
    <source>
        <strain evidence="1">JCM 4335</strain>
    </source>
</reference>
<dbReference type="RefSeq" id="WP_189537588.1">
    <property type="nucleotide sequence ID" value="NZ_BMSV01000012.1"/>
</dbReference>
<dbReference type="AlphaFoldDB" id="A0A918EMW7"/>
<gene>
    <name evidence="1" type="ORF">GCM10010249_52150</name>
</gene>
<accession>A0A918EMW7</accession>
<organism evidence="1 2">
    <name type="scientific">Streptomyces roseolilacinus</name>
    <dbReference type="NCBI Taxonomy" id="66904"/>
    <lineage>
        <taxon>Bacteria</taxon>
        <taxon>Bacillati</taxon>
        <taxon>Actinomycetota</taxon>
        <taxon>Actinomycetes</taxon>
        <taxon>Kitasatosporales</taxon>
        <taxon>Streptomycetaceae</taxon>
        <taxon>Streptomyces</taxon>
    </lineage>
</organism>
<sequence length="53" mass="5800">MPETLELTDLDSLIDDLDERITETELPEAQAASMDCNNSVLCTIIICATVIIC</sequence>
<keyword evidence="2" id="KW-1185">Reference proteome</keyword>
<evidence type="ECO:0000313" key="1">
    <source>
        <dbReference type="EMBL" id="GGQ27001.1"/>
    </source>
</evidence>
<comment type="caution">
    <text evidence="1">The sequence shown here is derived from an EMBL/GenBank/DDBJ whole genome shotgun (WGS) entry which is preliminary data.</text>
</comment>
<dbReference type="Proteomes" id="UP000654123">
    <property type="component" value="Unassembled WGS sequence"/>
</dbReference>
<dbReference type="EMBL" id="BMSV01000012">
    <property type="protein sequence ID" value="GGQ27001.1"/>
    <property type="molecule type" value="Genomic_DNA"/>
</dbReference>
<protein>
    <submittedName>
        <fullName evidence="1">Uncharacterized protein</fullName>
    </submittedName>
</protein>
<name>A0A918EMW7_9ACTN</name>